<dbReference type="Proteomes" id="UP000050795">
    <property type="component" value="Unassembled WGS sequence"/>
</dbReference>
<sequence length="251" mass="28512">MSTYDDRFVYSGHLTINVKMKFIQTTKHIAVEHFYPKSSVHQDYVKDKHERKIEGVANTESLRYLYESFYMPLVFLILGAIPVLPLSIFQKLEEDFPLNEILIALSVLLWSLALHTITTILRRFIIVPWGITIILAVVPLIIGCKTEKQSAKKRIILMGVACGMILLSVVLLIAFRLSKFEKTAYISTGLSLAFAIQLVGQTLNFEDIHVLFVFHSEFFNYQVLYLAGQGLKRCGNATTKTLLPAWLALIT</sequence>
<protein>
    <submittedName>
        <fullName evidence="3">Uncharacterized protein</fullName>
    </submittedName>
</protein>
<evidence type="ECO:0000313" key="3">
    <source>
        <dbReference type="WBParaSite" id="TREG1_139350.1"/>
    </source>
</evidence>
<proteinExistence type="predicted"/>
<dbReference type="AlphaFoldDB" id="A0AA85JB66"/>
<evidence type="ECO:0000313" key="2">
    <source>
        <dbReference type="Proteomes" id="UP000050795"/>
    </source>
</evidence>
<keyword evidence="1" id="KW-1133">Transmembrane helix</keyword>
<keyword evidence="1" id="KW-0472">Membrane</keyword>
<name>A0AA85JB66_TRIRE</name>
<feature type="transmembrane region" description="Helical" evidence="1">
    <location>
        <begin position="155"/>
        <end position="177"/>
    </location>
</feature>
<keyword evidence="2" id="KW-1185">Reference proteome</keyword>
<feature type="transmembrane region" description="Helical" evidence="1">
    <location>
        <begin position="101"/>
        <end position="118"/>
    </location>
</feature>
<keyword evidence="1" id="KW-0812">Transmembrane</keyword>
<reference evidence="2" key="1">
    <citation type="submission" date="2022-06" db="EMBL/GenBank/DDBJ databases">
        <authorList>
            <person name="Berger JAMES D."/>
            <person name="Berger JAMES D."/>
        </authorList>
    </citation>
    <scope>NUCLEOTIDE SEQUENCE [LARGE SCALE GENOMIC DNA]</scope>
</reference>
<organism evidence="2 3">
    <name type="scientific">Trichobilharzia regenti</name>
    <name type="common">Nasal bird schistosome</name>
    <dbReference type="NCBI Taxonomy" id="157069"/>
    <lineage>
        <taxon>Eukaryota</taxon>
        <taxon>Metazoa</taxon>
        <taxon>Spiralia</taxon>
        <taxon>Lophotrochozoa</taxon>
        <taxon>Platyhelminthes</taxon>
        <taxon>Trematoda</taxon>
        <taxon>Digenea</taxon>
        <taxon>Strigeidida</taxon>
        <taxon>Schistosomatoidea</taxon>
        <taxon>Schistosomatidae</taxon>
        <taxon>Trichobilharzia</taxon>
    </lineage>
</organism>
<reference evidence="3" key="2">
    <citation type="submission" date="2023-11" db="UniProtKB">
        <authorList>
            <consortium name="WormBaseParasite"/>
        </authorList>
    </citation>
    <scope>IDENTIFICATION</scope>
</reference>
<feature type="transmembrane region" description="Helical" evidence="1">
    <location>
        <begin position="69"/>
        <end position="89"/>
    </location>
</feature>
<accession>A0AA85JB66</accession>
<evidence type="ECO:0000256" key="1">
    <source>
        <dbReference type="SAM" id="Phobius"/>
    </source>
</evidence>
<dbReference type="WBParaSite" id="TREG1_139350.1">
    <property type="protein sequence ID" value="TREG1_139350.1"/>
    <property type="gene ID" value="TREG1_139350"/>
</dbReference>
<feature type="transmembrane region" description="Helical" evidence="1">
    <location>
        <begin position="124"/>
        <end position="143"/>
    </location>
</feature>